<accession>F5IUE3</accession>
<dbReference type="Pfam" id="PF02518">
    <property type="entry name" value="HATPase_c"/>
    <property type="match status" value="1"/>
</dbReference>
<dbReference type="OrthoDB" id="1931120at2"/>
<keyword evidence="9" id="KW-1133">Transmembrane helix</keyword>
<evidence type="ECO:0000256" key="2">
    <source>
        <dbReference type="ARBA" id="ARBA00012438"/>
    </source>
</evidence>
<evidence type="ECO:0000256" key="1">
    <source>
        <dbReference type="ARBA" id="ARBA00000085"/>
    </source>
</evidence>
<keyword evidence="13" id="KW-1185">Reference proteome</keyword>
<dbReference type="SMART" id="SM00387">
    <property type="entry name" value="HATPase_c"/>
    <property type="match status" value="1"/>
</dbReference>
<evidence type="ECO:0000256" key="5">
    <source>
        <dbReference type="ARBA" id="ARBA00022777"/>
    </source>
</evidence>
<dbReference type="EMBL" id="ADLV01000012">
    <property type="protein sequence ID" value="EGK03219.1"/>
    <property type="molecule type" value="Genomic_DNA"/>
</dbReference>
<keyword evidence="9" id="KW-0812">Transmembrane</keyword>
<name>F5IUE3_9BACT</name>
<keyword evidence="9" id="KW-0472">Membrane</keyword>
<organism evidence="12 13">
    <name type="scientific">Dysgonomonas gadei ATCC BAA-286</name>
    <dbReference type="NCBI Taxonomy" id="742766"/>
    <lineage>
        <taxon>Bacteria</taxon>
        <taxon>Pseudomonadati</taxon>
        <taxon>Bacteroidota</taxon>
        <taxon>Bacteroidia</taxon>
        <taxon>Bacteroidales</taxon>
        <taxon>Dysgonomonadaceae</taxon>
        <taxon>Dysgonomonas</taxon>
    </lineage>
</organism>
<evidence type="ECO:0000256" key="4">
    <source>
        <dbReference type="ARBA" id="ARBA00022741"/>
    </source>
</evidence>
<comment type="catalytic activity">
    <reaction evidence="1">
        <text>ATP + protein L-histidine = ADP + protein N-phospho-L-histidine.</text>
        <dbReference type="EC" id="2.7.13.3"/>
    </reaction>
</comment>
<dbReference type="EC" id="2.7.13.3" evidence="2"/>
<dbReference type="GO" id="GO:0005524">
    <property type="term" value="F:ATP binding"/>
    <property type="evidence" value="ECO:0007669"/>
    <property type="project" value="UniProtKB-KW"/>
</dbReference>
<evidence type="ECO:0000259" key="11">
    <source>
        <dbReference type="PROSITE" id="PS50112"/>
    </source>
</evidence>
<sequence length="442" mass="50133">MFKSIEYKLFIYIGLLILSVAAATYCFLEKEYVYGPLCILIAVFSINRLQKHYKKFNQNILFLLNALDNGDYSFNFAETKLSKREQELNQMMNRIKEILSKARKEVIENEKFLSLIVESVSTGIIILDEHDNVLITNKATNELLGMPVFTHLNQLKVIDDSLPATFIDLETNDNKYLKIANEREETQISLRVSKITLKRGTMKIFTLNSIGNELEAKEMESWVRLIRVMTHEIMNSIAPITSLTDTLLFSYKISRDNQSGDNLRENTVEALETISSTAKGLMVFVESYRKFTGVPKPQLEEFDLIPLIEKVVSLESAMMQEKEISLELQGAESSLIVNADESQITQVLVNLVKNAVEALGTNENGNIKIKVSHTDNKTNIEVCNNGEPISQEVIPNIFIPFFTTKNTGTGIGLSISRYIMRLHGGNLKHYAKDGWTVFSMVF</sequence>
<dbReference type="STRING" id="742766.HMPREF9455_00710"/>
<reference evidence="12 13" key="1">
    <citation type="submission" date="2011-04" db="EMBL/GenBank/DDBJ databases">
        <title>The Genome Sequence of Dysgonomonas gadei ATCC BAA-286.</title>
        <authorList>
            <consortium name="The Broad Institute Genome Sequencing Platform"/>
            <person name="Earl A."/>
            <person name="Ward D."/>
            <person name="Feldgarden M."/>
            <person name="Gevers D."/>
            <person name="Pudlo N."/>
            <person name="Martens E."/>
            <person name="Allen-Vercoe E."/>
            <person name="Young S.K."/>
            <person name="Zeng Q."/>
            <person name="Gargeya S."/>
            <person name="Fitzgerald M."/>
            <person name="Haas B."/>
            <person name="Abouelleil A."/>
            <person name="Alvarado L."/>
            <person name="Arachchi H.M."/>
            <person name="Berlin A."/>
            <person name="Brown A."/>
            <person name="Chapman S.B."/>
            <person name="Chen Z."/>
            <person name="Dunbar C."/>
            <person name="Freedman E."/>
            <person name="Gearin G."/>
            <person name="Gellesch M."/>
            <person name="Goldberg J."/>
            <person name="Griggs A."/>
            <person name="Gujja S."/>
            <person name="Heiman D."/>
            <person name="Howarth C."/>
            <person name="Larson L."/>
            <person name="Lui A."/>
            <person name="MacDonald P.J.P."/>
            <person name="Mehta T."/>
            <person name="Montmayeur A."/>
            <person name="Murphy C."/>
            <person name="Neiman D."/>
            <person name="Pearson M."/>
            <person name="Priest M."/>
            <person name="Roberts A."/>
            <person name="Saif S."/>
            <person name="Shea T."/>
            <person name="Shenoy N."/>
            <person name="Sisk P."/>
            <person name="Stolte C."/>
            <person name="Sykes S."/>
            <person name="Yandava C."/>
            <person name="Wortman J."/>
            <person name="Nusbaum C."/>
            <person name="Birren B."/>
        </authorList>
    </citation>
    <scope>NUCLEOTIDE SEQUENCE [LARGE SCALE GENOMIC DNA]</scope>
    <source>
        <strain evidence="12 13">ATCC BAA-286</strain>
    </source>
</reference>
<dbReference type="SUPFAM" id="SSF55874">
    <property type="entry name" value="ATPase domain of HSP90 chaperone/DNA topoisomerase II/histidine kinase"/>
    <property type="match status" value="1"/>
</dbReference>
<dbReference type="PANTHER" id="PTHR43065">
    <property type="entry name" value="SENSOR HISTIDINE KINASE"/>
    <property type="match status" value="1"/>
</dbReference>
<proteinExistence type="predicted"/>
<evidence type="ECO:0000313" key="13">
    <source>
        <dbReference type="Proteomes" id="UP000004913"/>
    </source>
</evidence>
<evidence type="ECO:0000256" key="8">
    <source>
        <dbReference type="SAM" id="Coils"/>
    </source>
</evidence>
<keyword evidence="8" id="KW-0175">Coiled coil</keyword>
<dbReference type="HOGENOM" id="CLU_000445_114_4_10"/>
<dbReference type="PRINTS" id="PR00344">
    <property type="entry name" value="BCTRLSENSOR"/>
</dbReference>
<feature type="domain" description="Histidine kinase" evidence="10">
    <location>
        <begin position="228"/>
        <end position="442"/>
    </location>
</feature>
<dbReference type="AlphaFoldDB" id="F5IUE3"/>
<gene>
    <name evidence="12" type="ORF">HMPREF9455_00710</name>
</gene>
<dbReference type="InterPro" id="IPR000014">
    <property type="entry name" value="PAS"/>
</dbReference>
<keyword evidence="6" id="KW-0067">ATP-binding</keyword>
<keyword evidence="3" id="KW-0808">Transferase</keyword>
<dbReference type="InterPro" id="IPR003594">
    <property type="entry name" value="HATPase_dom"/>
</dbReference>
<dbReference type="InterPro" id="IPR004358">
    <property type="entry name" value="Sig_transdc_His_kin-like_C"/>
</dbReference>
<keyword evidence="5" id="KW-0418">Kinase</keyword>
<dbReference type="GO" id="GO:0004673">
    <property type="term" value="F:protein histidine kinase activity"/>
    <property type="evidence" value="ECO:0007669"/>
    <property type="project" value="UniProtKB-EC"/>
</dbReference>
<evidence type="ECO:0000256" key="9">
    <source>
        <dbReference type="SAM" id="Phobius"/>
    </source>
</evidence>
<feature type="transmembrane region" description="Helical" evidence="9">
    <location>
        <begin position="32"/>
        <end position="49"/>
    </location>
</feature>
<dbReference type="Proteomes" id="UP000004913">
    <property type="component" value="Unassembled WGS sequence"/>
</dbReference>
<evidence type="ECO:0000256" key="3">
    <source>
        <dbReference type="ARBA" id="ARBA00022679"/>
    </source>
</evidence>
<evidence type="ECO:0000256" key="6">
    <source>
        <dbReference type="ARBA" id="ARBA00022840"/>
    </source>
</evidence>
<evidence type="ECO:0000259" key="10">
    <source>
        <dbReference type="PROSITE" id="PS50109"/>
    </source>
</evidence>
<evidence type="ECO:0000313" key="12">
    <source>
        <dbReference type="EMBL" id="EGK03219.1"/>
    </source>
</evidence>
<dbReference type="PROSITE" id="PS50112">
    <property type="entry name" value="PAS"/>
    <property type="match status" value="1"/>
</dbReference>
<dbReference type="InterPro" id="IPR035965">
    <property type="entry name" value="PAS-like_dom_sf"/>
</dbReference>
<dbReference type="PANTHER" id="PTHR43065:SF46">
    <property type="entry name" value="C4-DICARBOXYLATE TRANSPORT SENSOR PROTEIN DCTB"/>
    <property type="match status" value="1"/>
</dbReference>
<dbReference type="GO" id="GO:0000160">
    <property type="term" value="P:phosphorelay signal transduction system"/>
    <property type="evidence" value="ECO:0007669"/>
    <property type="project" value="UniProtKB-KW"/>
</dbReference>
<dbReference type="InterPro" id="IPR036890">
    <property type="entry name" value="HATPase_C_sf"/>
</dbReference>
<dbReference type="Gene3D" id="3.30.565.10">
    <property type="entry name" value="Histidine kinase-like ATPase, C-terminal domain"/>
    <property type="match status" value="1"/>
</dbReference>
<dbReference type="PROSITE" id="PS50109">
    <property type="entry name" value="HIS_KIN"/>
    <property type="match status" value="1"/>
</dbReference>
<feature type="coiled-coil region" evidence="8">
    <location>
        <begin position="74"/>
        <end position="105"/>
    </location>
</feature>
<evidence type="ECO:0000256" key="7">
    <source>
        <dbReference type="ARBA" id="ARBA00023012"/>
    </source>
</evidence>
<dbReference type="InterPro" id="IPR005467">
    <property type="entry name" value="His_kinase_dom"/>
</dbReference>
<feature type="domain" description="PAS" evidence="11">
    <location>
        <begin position="109"/>
        <end position="146"/>
    </location>
</feature>
<dbReference type="RefSeq" id="WP_006798225.1">
    <property type="nucleotide sequence ID" value="NZ_GL891979.1"/>
</dbReference>
<dbReference type="Gene3D" id="3.30.450.20">
    <property type="entry name" value="PAS domain"/>
    <property type="match status" value="1"/>
</dbReference>
<keyword evidence="7" id="KW-0902">Two-component regulatory system</keyword>
<protein>
    <recommendedName>
        <fullName evidence="2">histidine kinase</fullName>
        <ecNumber evidence="2">2.7.13.3</ecNumber>
    </recommendedName>
</protein>
<dbReference type="eggNOG" id="COG5000">
    <property type="taxonomic scope" value="Bacteria"/>
</dbReference>
<comment type="caution">
    <text evidence="12">The sequence shown here is derived from an EMBL/GenBank/DDBJ whole genome shotgun (WGS) entry which is preliminary data.</text>
</comment>
<dbReference type="SUPFAM" id="SSF55785">
    <property type="entry name" value="PYP-like sensor domain (PAS domain)"/>
    <property type="match status" value="1"/>
</dbReference>
<keyword evidence="4" id="KW-0547">Nucleotide-binding</keyword>